<dbReference type="AlphaFoldDB" id="A0A0E9VD18"/>
<name>A0A0E9VD18_ANGAN</name>
<reference evidence="1" key="1">
    <citation type="submission" date="2014-11" db="EMBL/GenBank/DDBJ databases">
        <authorList>
            <person name="Amaro Gonzalez C."/>
        </authorList>
    </citation>
    <scope>NUCLEOTIDE SEQUENCE</scope>
</reference>
<proteinExistence type="predicted"/>
<protein>
    <submittedName>
        <fullName evidence="1">Uncharacterized protein</fullName>
    </submittedName>
</protein>
<sequence length="53" mass="5965">MNCSDTRNLCTPTEASSDRETFSPIFSQCTPQAKAWWAGFFATVAYLKEELGR</sequence>
<accession>A0A0E9VD18</accession>
<reference evidence="1" key="2">
    <citation type="journal article" date="2015" name="Fish Shellfish Immunol.">
        <title>Early steps in the European eel (Anguilla anguilla)-Vibrio vulnificus interaction in the gills: Role of the RtxA13 toxin.</title>
        <authorList>
            <person name="Callol A."/>
            <person name="Pajuelo D."/>
            <person name="Ebbesson L."/>
            <person name="Teles M."/>
            <person name="MacKenzie S."/>
            <person name="Amaro C."/>
        </authorList>
    </citation>
    <scope>NUCLEOTIDE SEQUENCE</scope>
</reference>
<dbReference type="EMBL" id="GBXM01032681">
    <property type="protein sequence ID" value="JAH75896.1"/>
    <property type="molecule type" value="Transcribed_RNA"/>
</dbReference>
<evidence type="ECO:0000313" key="1">
    <source>
        <dbReference type="EMBL" id="JAH75896.1"/>
    </source>
</evidence>
<organism evidence="1">
    <name type="scientific">Anguilla anguilla</name>
    <name type="common">European freshwater eel</name>
    <name type="synonym">Muraena anguilla</name>
    <dbReference type="NCBI Taxonomy" id="7936"/>
    <lineage>
        <taxon>Eukaryota</taxon>
        <taxon>Metazoa</taxon>
        <taxon>Chordata</taxon>
        <taxon>Craniata</taxon>
        <taxon>Vertebrata</taxon>
        <taxon>Euteleostomi</taxon>
        <taxon>Actinopterygii</taxon>
        <taxon>Neopterygii</taxon>
        <taxon>Teleostei</taxon>
        <taxon>Anguilliformes</taxon>
        <taxon>Anguillidae</taxon>
        <taxon>Anguilla</taxon>
    </lineage>
</organism>